<reference evidence="2" key="1">
    <citation type="journal article" date="2020" name="Nature">
        <title>Giant virus diversity and host interactions through global metagenomics.</title>
        <authorList>
            <person name="Schulz F."/>
            <person name="Roux S."/>
            <person name="Paez-Espino D."/>
            <person name="Jungbluth S."/>
            <person name="Walsh D.A."/>
            <person name="Denef V.J."/>
            <person name="McMahon K.D."/>
            <person name="Konstantinidis K.T."/>
            <person name="Eloe-Fadrosh E.A."/>
            <person name="Kyrpides N.C."/>
            <person name="Woyke T."/>
        </authorList>
    </citation>
    <scope>NUCLEOTIDE SEQUENCE</scope>
    <source>
        <strain evidence="2">GVMAG-M-3300023174-207</strain>
    </source>
</reference>
<evidence type="ECO:0000256" key="1">
    <source>
        <dbReference type="SAM" id="Coils"/>
    </source>
</evidence>
<protein>
    <submittedName>
        <fullName evidence="2">Uncharacterized protein</fullName>
    </submittedName>
</protein>
<sequence>MNFQRISPEDLVLRYKRENALLKLENERLKKALEDTAIENKKLLRENQAINSNFNLSLNKRQLTYYTTSTLGSFQLKKIN</sequence>
<dbReference type="EMBL" id="MN739627">
    <property type="protein sequence ID" value="QHT16846.1"/>
    <property type="molecule type" value="Genomic_DNA"/>
</dbReference>
<organism evidence="2">
    <name type="scientific">viral metagenome</name>
    <dbReference type="NCBI Taxonomy" id="1070528"/>
    <lineage>
        <taxon>unclassified sequences</taxon>
        <taxon>metagenomes</taxon>
        <taxon>organismal metagenomes</taxon>
    </lineage>
</organism>
<feature type="coiled-coil region" evidence="1">
    <location>
        <begin position="12"/>
        <end position="53"/>
    </location>
</feature>
<dbReference type="AlphaFoldDB" id="A0A6C0DIR5"/>
<keyword evidence="1" id="KW-0175">Coiled coil</keyword>
<accession>A0A6C0DIR5</accession>
<proteinExistence type="predicted"/>
<evidence type="ECO:0000313" key="2">
    <source>
        <dbReference type="EMBL" id="QHT16846.1"/>
    </source>
</evidence>
<name>A0A6C0DIR5_9ZZZZ</name>